<accession>A0ACA9NTD9</accession>
<evidence type="ECO:0000313" key="1">
    <source>
        <dbReference type="EMBL" id="CAG8673955.1"/>
    </source>
</evidence>
<evidence type="ECO:0000313" key="2">
    <source>
        <dbReference type="Proteomes" id="UP000789525"/>
    </source>
</evidence>
<protein>
    <submittedName>
        <fullName evidence="1">4930_t:CDS:1</fullName>
    </submittedName>
</protein>
<comment type="caution">
    <text evidence="1">The sequence shown here is derived from an EMBL/GenBank/DDBJ whole genome shotgun (WGS) entry which is preliminary data.</text>
</comment>
<gene>
    <name evidence="1" type="ORF">ACOLOM_LOCUS9060</name>
</gene>
<dbReference type="Proteomes" id="UP000789525">
    <property type="component" value="Unassembled WGS sequence"/>
</dbReference>
<reference evidence="1" key="1">
    <citation type="submission" date="2021-06" db="EMBL/GenBank/DDBJ databases">
        <authorList>
            <person name="Kallberg Y."/>
            <person name="Tangrot J."/>
            <person name="Rosling A."/>
        </authorList>
    </citation>
    <scope>NUCLEOTIDE SEQUENCE</scope>
    <source>
        <strain evidence="1">CL356</strain>
    </source>
</reference>
<proteinExistence type="predicted"/>
<dbReference type="EMBL" id="CAJVPT010025188">
    <property type="protein sequence ID" value="CAG8673955.1"/>
    <property type="molecule type" value="Genomic_DNA"/>
</dbReference>
<name>A0ACA9NTD9_9GLOM</name>
<sequence>GTAPPFTCQNGRDAVAQQKSFAKIDFSKACPTVNQVACDGSQVAKCAPGAGGVNSWVLSPCAAGTSCFALPLVNKPGTSVTCDTQADRDARVNNALATCPKKVKRSKMLRK</sequence>
<organism evidence="1 2">
    <name type="scientific">Acaulospora colombiana</name>
    <dbReference type="NCBI Taxonomy" id="27376"/>
    <lineage>
        <taxon>Eukaryota</taxon>
        <taxon>Fungi</taxon>
        <taxon>Fungi incertae sedis</taxon>
        <taxon>Mucoromycota</taxon>
        <taxon>Glomeromycotina</taxon>
        <taxon>Glomeromycetes</taxon>
        <taxon>Diversisporales</taxon>
        <taxon>Acaulosporaceae</taxon>
        <taxon>Acaulospora</taxon>
    </lineage>
</organism>
<keyword evidence="2" id="KW-1185">Reference proteome</keyword>
<feature type="non-terminal residue" evidence="1">
    <location>
        <position position="1"/>
    </location>
</feature>